<organism evidence="6 7">
    <name type="scientific">Rhodopseudomonas faecalis</name>
    <dbReference type="NCBI Taxonomy" id="99655"/>
    <lineage>
        <taxon>Bacteria</taxon>
        <taxon>Pseudomonadati</taxon>
        <taxon>Pseudomonadota</taxon>
        <taxon>Alphaproteobacteria</taxon>
        <taxon>Hyphomicrobiales</taxon>
        <taxon>Nitrobacteraceae</taxon>
        <taxon>Rhodopseudomonas</taxon>
    </lineage>
</organism>
<dbReference type="SUPFAM" id="SSF50685">
    <property type="entry name" value="Barwin-like endoglucanases"/>
    <property type="match status" value="1"/>
</dbReference>
<dbReference type="InterPro" id="IPR009009">
    <property type="entry name" value="RlpA-like_DPBB"/>
</dbReference>
<sequence length="120" mass="13071">MRAAITRLSLVAAMLACEAAEAKPARKPLTSGYGVVSYYSHGNRVASGRRFDPHGMTAAHRWLPFGSRVRITRGRHSIVVIINDRGPFVRGRLFDLSLGAARAIGITTSGVANIHYEVLR</sequence>
<protein>
    <recommendedName>
        <fullName evidence="3">Endolytic peptidoglycan transglycosylase RlpA</fullName>
        <ecNumber evidence="3">4.2.2.-</ecNumber>
    </recommendedName>
</protein>
<evidence type="ECO:0000256" key="1">
    <source>
        <dbReference type="ARBA" id="ARBA00023239"/>
    </source>
</evidence>
<keyword evidence="2 3" id="KW-0961">Cell wall biogenesis/degradation</keyword>
<evidence type="ECO:0000259" key="5">
    <source>
        <dbReference type="Pfam" id="PF03330"/>
    </source>
</evidence>
<comment type="function">
    <text evidence="3">Lytic transglycosylase with a strong preference for naked glycan strands that lack stem peptides.</text>
</comment>
<comment type="similarity">
    <text evidence="3 4">Belongs to the RlpA family.</text>
</comment>
<evidence type="ECO:0000256" key="2">
    <source>
        <dbReference type="ARBA" id="ARBA00023316"/>
    </source>
</evidence>
<name>A0A318TMB3_9BRAD</name>
<dbReference type="Proteomes" id="UP000248148">
    <property type="component" value="Unassembled WGS sequence"/>
</dbReference>
<dbReference type="GO" id="GO:0000270">
    <property type="term" value="P:peptidoglycan metabolic process"/>
    <property type="evidence" value="ECO:0007669"/>
    <property type="project" value="UniProtKB-UniRule"/>
</dbReference>
<dbReference type="GO" id="GO:0008932">
    <property type="term" value="F:lytic endotransglycosylase activity"/>
    <property type="evidence" value="ECO:0007669"/>
    <property type="project" value="UniProtKB-UniRule"/>
</dbReference>
<feature type="domain" description="RlpA-like protein double-psi beta-barrel" evidence="5">
    <location>
        <begin position="34"/>
        <end position="116"/>
    </location>
</feature>
<gene>
    <name evidence="3" type="primary">rlpA</name>
    <name evidence="6" type="ORF">BJ122_102226</name>
</gene>
<evidence type="ECO:0000313" key="6">
    <source>
        <dbReference type="EMBL" id="PYF05000.1"/>
    </source>
</evidence>
<dbReference type="InterPro" id="IPR036908">
    <property type="entry name" value="RlpA-like_sf"/>
</dbReference>
<dbReference type="CDD" id="cd22268">
    <property type="entry name" value="DPBB_RlpA-like"/>
    <property type="match status" value="1"/>
</dbReference>
<dbReference type="AlphaFoldDB" id="A0A318TMB3"/>
<keyword evidence="1 3" id="KW-0456">Lyase</keyword>
<evidence type="ECO:0000256" key="3">
    <source>
        <dbReference type="HAMAP-Rule" id="MF_02071"/>
    </source>
</evidence>
<dbReference type="GO" id="GO:0071555">
    <property type="term" value="P:cell wall organization"/>
    <property type="evidence" value="ECO:0007669"/>
    <property type="project" value="UniProtKB-KW"/>
</dbReference>
<dbReference type="NCBIfam" id="TIGR00413">
    <property type="entry name" value="rlpA"/>
    <property type="match status" value="1"/>
</dbReference>
<keyword evidence="7" id="KW-1185">Reference proteome</keyword>
<reference evidence="6 7" key="1">
    <citation type="submission" date="2018-06" db="EMBL/GenBank/DDBJ databases">
        <title>Genomic Encyclopedia of Archaeal and Bacterial Type Strains, Phase II (KMG-II): from individual species to whole genera.</title>
        <authorList>
            <person name="Goeker M."/>
        </authorList>
    </citation>
    <scope>NUCLEOTIDE SEQUENCE [LARGE SCALE GENOMIC DNA]</scope>
    <source>
        <strain evidence="6 7">JCM 11668</strain>
    </source>
</reference>
<dbReference type="Gene3D" id="2.40.40.10">
    <property type="entry name" value="RlpA-like domain"/>
    <property type="match status" value="1"/>
</dbReference>
<dbReference type="Pfam" id="PF03330">
    <property type="entry name" value="DPBB_1"/>
    <property type="match status" value="1"/>
</dbReference>
<keyword evidence="6" id="KW-0449">Lipoprotein</keyword>
<dbReference type="HAMAP" id="MF_02071">
    <property type="entry name" value="RlpA"/>
    <property type="match status" value="1"/>
</dbReference>
<dbReference type="PANTHER" id="PTHR34183">
    <property type="entry name" value="ENDOLYTIC PEPTIDOGLYCAN TRANSGLYCOSYLASE RLPA"/>
    <property type="match status" value="1"/>
</dbReference>
<dbReference type="PANTHER" id="PTHR34183:SF8">
    <property type="entry name" value="ENDOLYTIC PEPTIDOGLYCAN TRANSGLYCOSYLASE RLPA-RELATED"/>
    <property type="match status" value="1"/>
</dbReference>
<dbReference type="EMBL" id="QJTI01000002">
    <property type="protein sequence ID" value="PYF05000.1"/>
    <property type="molecule type" value="Genomic_DNA"/>
</dbReference>
<dbReference type="InterPro" id="IPR034718">
    <property type="entry name" value="RlpA"/>
</dbReference>
<evidence type="ECO:0000313" key="7">
    <source>
        <dbReference type="Proteomes" id="UP000248148"/>
    </source>
</evidence>
<comment type="caution">
    <text evidence="6">The sequence shown here is derived from an EMBL/GenBank/DDBJ whole genome shotgun (WGS) entry which is preliminary data.</text>
</comment>
<dbReference type="InterPro" id="IPR012997">
    <property type="entry name" value="RplA"/>
</dbReference>
<evidence type="ECO:0000256" key="4">
    <source>
        <dbReference type="RuleBase" id="RU003495"/>
    </source>
</evidence>
<dbReference type="EC" id="4.2.2.-" evidence="3"/>
<dbReference type="RefSeq" id="WP_245407582.1">
    <property type="nucleotide sequence ID" value="NZ_QJTI01000002.1"/>
</dbReference>
<accession>A0A318TMB3</accession>
<proteinExistence type="inferred from homology"/>